<dbReference type="EMBL" id="JAQQWE010000002">
    <property type="protein sequence ID" value="KAK7962740.1"/>
    <property type="molecule type" value="Genomic_DNA"/>
</dbReference>
<dbReference type="Proteomes" id="UP001391051">
    <property type="component" value="Unassembled WGS sequence"/>
</dbReference>
<evidence type="ECO:0000313" key="3">
    <source>
        <dbReference type="Proteomes" id="UP001391051"/>
    </source>
</evidence>
<dbReference type="RefSeq" id="XP_066704851.1">
    <property type="nucleotide sequence ID" value="XM_066839787.1"/>
</dbReference>
<dbReference type="GeneID" id="92072849"/>
<gene>
    <name evidence="2" type="ORF">PG986_003565</name>
</gene>
<accession>A0ABR1QS81</accession>
<proteinExistence type="predicted"/>
<feature type="compositionally biased region" description="Polar residues" evidence="1">
    <location>
        <begin position="92"/>
        <end position="106"/>
    </location>
</feature>
<feature type="region of interest" description="Disordered" evidence="1">
    <location>
        <begin position="84"/>
        <end position="111"/>
    </location>
</feature>
<evidence type="ECO:0000256" key="1">
    <source>
        <dbReference type="SAM" id="MobiDB-lite"/>
    </source>
</evidence>
<comment type="caution">
    <text evidence="2">The sequence shown here is derived from an EMBL/GenBank/DDBJ whole genome shotgun (WGS) entry which is preliminary data.</text>
</comment>
<evidence type="ECO:0008006" key="4">
    <source>
        <dbReference type="Google" id="ProtNLM"/>
    </source>
</evidence>
<protein>
    <recommendedName>
        <fullName evidence="4">F-box domain-containing protein</fullName>
    </recommendedName>
</protein>
<sequence>MEEWTPRDMLSPLPEELQLQIIKLCPNLAALRSLVHASPSMSRVLGRYPLEIVDAVLELAVPVQSRRLMRAVLRGRASSFPASLGETRRIATTESSTTTPSFNGPLSDSSSSQSSMVRSFLATADNIHAWSHACLDHLIQRSLELRPSTLVSLGPGGSPREQFQGAEGHDGYRPQTTGPPSWVEEQRMVKAFWRLQFFLELRGAGARGLLDEAWPRQDLDILSTSSFEPFYEVFEFERQQLLTAYDFFLLATGRTTTITASEISLRDATGGLPIIGKKEAATSSRPVVSCAEQPSFGFREDIFDQGPEHLDRTPMSYHFQDFMSSRDLQASPFARGPLRALPEVWVRRLG</sequence>
<organism evidence="2 3">
    <name type="scientific">Apiospora aurea</name>
    <dbReference type="NCBI Taxonomy" id="335848"/>
    <lineage>
        <taxon>Eukaryota</taxon>
        <taxon>Fungi</taxon>
        <taxon>Dikarya</taxon>
        <taxon>Ascomycota</taxon>
        <taxon>Pezizomycotina</taxon>
        <taxon>Sordariomycetes</taxon>
        <taxon>Xylariomycetidae</taxon>
        <taxon>Amphisphaeriales</taxon>
        <taxon>Apiosporaceae</taxon>
        <taxon>Apiospora</taxon>
    </lineage>
</organism>
<reference evidence="2 3" key="1">
    <citation type="submission" date="2023-01" db="EMBL/GenBank/DDBJ databases">
        <title>Analysis of 21 Apiospora genomes using comparative genomics revels a genus with tremendous synthesis potential of carbohydrate active enzymes and secondary metabolites.</title>
        <authorList>
            <person name="Sorensen T."/>
        </authorList>
    </citation>
    <scope>NUCLEOTIDE SEQUENCE [LARGE SCALE GENOMIC DNA]</scope>
    <source>
        <strain evidence="2 3">CBS 24483</strain>
    </source>
</reference>
<name>A0ABR1QS81_9PEZI</name>
<evidence type="ECO:0000313" key="2">
    <source>
        <dbReference type="EMBL" id="KAK7962740.1"/>
    </source>
</evidence>
<keyword evidence="3" id="KW-1185">Reference proteome</keyword>